<reference evidence="2" key="1">
    <citation type="submission" date="2021-02" db="EMBL/GenBank/DDBJ databases">
        <authorList>
            <person name="Nowell W R."/>
        </authorList>
    </citation>
    <scope>NUCLEOTIDE SEQUENCE</scope>
</reference>
<accession>A0A817WZE6</accession>
<keyword evidence="1" id="KW-0472">Membrane</keyword>
<dbReference type="AlphaFoldDB" id="A0A817WZE6"/>
<feature type="transmembrane region" description="Helical" evidence="1">
    <location>
        <begin position="65"/>
        <end position="90"/>
    </location>
</feature>
<evidence type="ECO:0000313" key="5">
    <source>
        <dbReference type="EMBL" id="CAF3761549.1"/>
    </source>
</evidence>
<feature type="transmembrane region" description="Helical" evidence="1">
    <location>
        <begin position="6"/>
        <end position="26"/>
    </location>
</feature>
<dbReference type="Proteomes" id="UP000663872">
    <property type="component" value="Unassembled WGS sequence"/>
</dbReference>
<organism evidence="2 6">
    <name type="scientific">Rotaria socialis</name>
    <dbReference type="NCBI Taxonomy" id="392032"/>
    <lineage>
        <taxon>Eukaryota</taxon>
        <taxon>Metazoa</taxon>
        <taxon>Spiralia</taxon>
        <taxon>Gnathifera</taxon>
        <taxon>Rotifera</taxon>
        <taxon>Eurotatoria</taxon>
        <taxon>Bdelloidea</taxon>
        <taxon>Philodinida</taxon>
        <taxon>Philodinidae</taxon>
        <taxon>Rotaria</taxon>
    </lineage>
</organism>
<dbReference type="EMBL" id="CAJNYU010003697">
    <property type="protein sequence ID" value="CAF3693559.1"/>
    <property type="molecule type" value="Genomic_DNA"/>
</dbReference>
<dbReference type="EMBL" id="CAJNYT010005613">
    <property type="protein sequence ID" value="CAF3761549.1"/>
    <property type="molecule type" value="Genomic_DNA"/>
</dbReference>
<comment type="caution">
    <text evidence="2">The sequence shown here is derived from an EMBL/GenBank/DDBJ whole genome shotgun (WGS) entry which is preliminary data.</text>
</comment>
<proteinExistence type="predicted"/>
<keyword evidence="1" id="KW-0812">Transmembrane</keyword>
<evidence type="ECO:0000313" key="3">
    <source>
        <dbReference type="EMBL" id="CAF3419773.1"/>
    </source>
</evidence>
<dbReference type="Proteomes" id="UP000663833">
    <property type="component" value="Unassembled WGS sequence"/>
</dbReference>
<evidence type="ECO:0000313" key="2">
    <source>
        <dbReference type="EMBL" id="CAF3361168.1"/>
    </source>
</evidence>
<name>A0A817WZE6_9BILA</name>
<sequence>MVKTYLIASGIVDILWPVLFGILPFFGDDAFTTVINTYQKWKKEPGGTWQKDGIEHEKSRGIGTLTFYAACILLLGSFALWCCGNAWVLANYKHVQYHDPTNLNYCYPSLFKGAFASAIIADIWCGFLVLGIFLYFFFK</sequence>
<gene>
    <name evidence="4" type="ORF">FME351_LOCUS27222</name>
    <name evidence="5" type="ORF">GRG538_LOCUS31978</name>
    <name evidence="3" type="ORF">KIK155_LOCUS9829</name>
    <name evidence="2" type="ORF">LUA448_LOCUS13966</name>
</gene>
<evidence type="ECO:0000313" key="6">
    <source>
        <dbReference type="Proteomes" id="UP000663833"/>
    </source>
</evidence>
<dbReference type="Proteomes" id="UP000663869">
    <property type="component" value="Unassembled WGS sequence"/>
</dbReference>
<protein>
    <submittedName>
        <fullName evidence="2">Uncharacterized protein</fullName>
    </submittedName>
</protein>
<evidence type="ECO:0000256" key="1">
    <source>
        <dbReference type="SAM" id="Phobius"/>
    </source>
</evidence>
<dbReference type="EMBL" id="CAJNYV010001403">
    <property type="protein sequence ID" value="CAF3419773.1"/>
    <property type="molecule type" value="Genomic_DNA"/>
</dbReference>
<dbReference type="Proteomes" id="UP000663865">
    <property type="component" value="Unassembled WGS sequence"/>
</dbReference>
<keyword evidence="1" id="KW-1133">Transmembrane helix</keyword>
<feature type="transmembrane region" description="Helical" evidence="1">
    <location>
        <begin position="110"/>
        <end position="138"/>
    </location>
</feature>
<evidence type="ECO:0000313" key="4">
    <source>
        <dbReference type="EMBL" id="CAF3693559.1"/>
    </source>
</evidence>
<dbReference type="EMBL" id="CAJNYD010001725">
    <property type="protein sequence ID" value="CAF3361168.1"/>
    <property type="molecule type" value="Genomic_DNA"/>
</dbReference>